<dbReference type="Proteomes" id="UP001595868">
    <property type="component" value="Unassembled WGS sequence"/>
</dbReference>
<evidence type="ECO:0000313" key="2">
    <source>
        <dbReference type="Proteomes" id="UP001595868"/>
    </source>
</evidence>
<protein>
    <submittedName>
        <fullName evidence="1">Uncharacterized protein</fullName>
    </submittedName>
</protein>
<dbReference type="EMBL" id="JBHSBN010000045">
    <property type="protein sequence ID" value="MFC4110543.1"/>
    <property type="molecule type" value="Genomic_DNA"/>
</dbReference>
<proteinExistence type="predicted"/>
<evidence type="ECO:0000313" key="1">
    <source>
        <dbReference type="EMBL" id="MFC4110543.1"/>
    </source>
</evidence>
<accession>A0ABV8KWQ3</accession>
<dbReference type="RefSeq" id="WP_377553047.1">
    <property type="nucleotide sequence ID" value="NZ_JBHSBN010000045.1"/>
</dbReference>
<comment type="caution">
    <text evidence="1">The sequence shown here is derived from an EMBL/GenBank/DDBJ whole genome shotgun (WGS) entry which is preliminary data.</text>
</comment>
<sequence>MDRDRLVSLLSGPQDAHASCRAALRDGAAFVVHDHPLPAANFLRTYRRRRRHARAAGIPTLGFDLAVEALAAAGDLPLRLGSVTAVDPPYHFQLVLTEDASAVVACLGIDQQHREFSGGSRR</sequence>
<gene>
    <name evidence="1" type="ORF">ACFOX0_32065</name>
</gene>
<reference evidence="2" key="1">
    <citation type="journal article" date="2019" name="Int. J. Syst. Evol. Microbiol.">
        <title>The Global Catalogue of Microorganisms (GCM) 10K type strain sequencing project: providing services to taxonomists for standard genome sequencing and annotation.</title>
        <authorList>
            <consortium name="The Broad Institute Genomics Platform"/>
            <consortium name="The Broad Institute Genome Sequencing Center for Infectious Disease"/>
            <person name="Wu L."/>
            <person name="Ma J."/>
        </authorList>
    </citation>
    <scope>NUCLEOTIDE SEQUENCE [LARGE SCALE GENOMIC DNA]</scope>
    <source>
        <strain evidence="2">2902at01</strain>
    </source>
</reference>
<keyword evidence="2" id="KW-1185">Reference proteome</keyword>
<organism evidence="1 2">
    <name type="scientific">Micromonospora zhanjiangensis</name>
    <dbReference type="NCBI Taxonomy" id="1522057"/>
    <lineage>
        <taxon>Bacteria</taxon>
        <taxon>Bacillati</taxon>
        <taxon>Actinomycetota</taxon>
        <taxon>Actinomycetes</taxon>
        <taxon>Micromonosporales</taxon>
        <taxon>Micromonosporaceae</taxon>
        <taxon>Micromonospora</taxon>
    </lineage>
</organism>
<name>A0ABV8KWQ3_9ACTN</name>